<accession>A0A6J5R8Y4</accession>
<reference evidence="1" key="1">
    <citation type="submission" date="2020-05" db="EMBL/GenBank/DDBJ databases">
        <authorList>
            <person name="Chiriac C."/>
            <person name="Salcher M."/>
            <person name="Ghai R."/>
            <person name="Kavagutti S V."/>
        </authorList>
    </citation>
    <scope>NUCLEOTIDE SEQUENCE</scope>
</reference>
<proteinExistence type="predicted"/>
<dbReference type="EMBL" id="LR797147">
    <property type="protein sequence ID" value="CAB4189991.1"/>
    <property type="molecule type" value="Genomic_DNA"/>
</dbReference>
<sequence length="1071" mass="114692">MAVITVAGPNGNAKFEIAGEKPTQEELAAIFKTLNPDKASPQVPNIGTSLSQATPEQIREYARMRKQAGITPEGKAMSEEERAAVPYEEQGVDYTQGLQDSNKFSRFGYGRMDTDQERANYLSKNIGKDTFRKDPLGRFILTQKGRDALGMGKGPEVSIDEEGLSWGDVKEFMGQAAVPTAAGIGAALTFSGVGTIPGILIAGAAGAAGKALDEGIESAQGLQDQSFGDVMRDSAYEGAFSMAGEGVGRGISKVFGRIIKGAGGAENEALRAQGRDLIERGFKPTVGGATNEQFRPILNRMQALYENVFPNRKAATQNLDLIVKELRDLRIVNNGAIDDLSDAVRRDMDKLYATADEDLLAAQKNLDVTTKKYMGDVMAGLRKDGIVPKDLAQVLQLRKRMFDEQTDSLYSKATKVLRGQAIIPTAGIKKELNRLVTDSAADIGNTKFARMVSELPEFATVQDVSRIRTALADASYSPSLVADVNVGALGALRSSITSALDGTEVSLARAIGMPAADGAKIVGPKDFNASFQEMSDALGLLRRTNNLYRAGMKRFDNVVTQSIMKQAQMGQLNKKFIFDQIIQKDNPEALQQLLKAVRGAKYIEGLPMGERTAAQQLVNGMTVDQARKEMALLPANSQARRLLAQQIARVEGRTAEVEGMKGAVNPAEDLRQDLARMYLQDVAKRSLTIDSATGAELIDPVKFSAIVREKGSVFDLLFRGEKKPLNDLISVLERGKADLAPSVIDDLMSRNAPLADSLTQLKSAQAAREALDKNRFLNTLASGDIDNIGKEVLRTSENISAAKNALSPEVMEGVKDAAMGRILQQADIATSADGTVKMTEDFVDAFRSGRLGNRLQNIINSYGDDNLDALFGSGTAKALNTVAADMVRTSNKTIIGKSGLAGAAVALSLSGAHLIFSPLTVLPTAAAFAVMSKALRNPKVLKALMASRNPNTLKQFLSGKFLTNDPIAQGFQVMQSLIAQATLQTSRGAYAQGKQEVMPAINYAEQNAPAVEGKISNAIQNNPVVTGVEKMASDATQMILGKPAPGGTPQVRPQISPILVPNPTTRATFGQ</sequence>
<gene>
    <name evidence="1" type="ORF">UFOVP1202_20</name>
</gene>
<organism evidence="1">
    <name type="scientific">uncultured Caudovirales phage</name>
    <dbReference type="NCBI Taxonomy" id="2100421"/>
    <lineage>
        <taxon>Viruses</taxon>
        <taxon>Duplodnaviria</taxon>
        <taxon>Heunggongvirae</taxon>
        <taxon>Uroviricota</taxon>
        <taxon>Caudoviricetes</taxon>
        <taxon>Peduoviridae</taxon>
        <taxon>Maltschvirus</taxon>
        <taxon>Maltschvirus maltsch</taxon>
    </lineage>
</organism>
<name>A0A6J5R8Y4_9CAUD</name>
<evidence type="ECO:0000313" key="1">
    <source>
        <dbReference type="EMBL" id="CAB4189991.1"/>
    </source>
</evidence>
<protein>
    <submittedName>
        <fullName evidence="1">Uncharacterized protein</fullName>
    </submittedName>
</protein>